<keyword evidence="4" id="KW-0720">Serine protease</keyword>
<reference evidence="8 9" key="1">
    <citation type="submission" date="2021-06" db="EMBL/GenBank/DDBJ databases">
        <title>A haploid diamondback moth (Plutella xylostella L.) genome assembly resolves 31 chromosomes and identifies a diamide resistance mutation.</title>
        <authorList>
            <person name="Ward C.M."/>
            <person name="Perry K.D."/>
            <person name="Baker G."/>
            <person name="Powis K."/>
            <person name="Heckel D.G."/>
            <person name="Baxter S.W."/>
        </authorList>
    </citation>
    <scope>NUCLEOTIDE SEQUENCE [LARGE SCALE GENOMIC DNA]</scope>
    <source>
        <strain evidence="8 9">LV</strain>
        <tissue evidence="8">Single pupa</tissue>
    </source>
</reference>
<dbReference type="InterPro" id="IPR001254">
    <property type="entry name" value="Trypsin_dom"/>
</dbReference>
<dbReference type="InterPro" id="IPR050430">
    <property type="entry name" value="Peptidase_S1"/>
</dbReference>
<feature type="domain" description="Peptidase S1" evidence="7">
    <location>
        <begin position="54"/>
        <end position="290"/>
    </location>
</feature>
<comment type="caution">
    <text evidence="8">The sequence shown here is derived from an EMBL/GenBank/DDBJ whole genome shotgun (WGS) entry which is preliminary data.</text>
</comment>
<evidence type="ECO:0000259" key="7">
    <source>
        <dbReference type="PROSITE" id="PS50240"/>
    </source>
</evidence>
<dbReference type="PROSITE" id="PS50240">
    <property type="entry name" value="TRYPSIN_DOM"/>
    <property type="match status" value="1"/>
</dbReference>
<comment type="similarity">
    <text evidence="1">Belongs to the peptidase S1 family.</text>
</comment>
<dbReference type="InterPro" id="IPR018114">
    <property type="entry name" value="TRYPSIN_HIS"/>
</dbReference>
<evidence type="ECO:0000256" key="3">
    <source>
        <dbReference type="ARBA" id="ARBA00022801"/>
    </source>
</evidence>
<dbReference type="PANTHER" id="PTHR24276:SF98">
    <property type="entry name" value="FI18310P1-RELATED"/>
    <property type="match status" value="1"/>
</dbReference>
<dbReference type="SUPFAM" id="SSF50494">
    <property type="entry name" value="Trypsin-like serine proteases"/>
    <property type="match status" value="1"/>
</dbReference>
<dbReference type="Gene3D" id="2.40.10.10">
    <property type="entry name" value="Trypsin-like serine proteases"/>
    <property type="match status" value="1"/>
</dbReference>
<dbReference type="Proteomes" id="UP000823941">
    <property type="component" value="Chromosome 18"/>
</dbReference>
<protein>
    <recommendedName>
        <fullName evidence="7">Peptidase S1 domain-containing protein</fullName>
    </recommendedName>
</protein>
<dbReference type="InterPro" id="IPR043504">
    <property type="entry name" value="Peptidase_S1_PA_chymotrypsin"/>
</dbReference>
<keyword evidence="5" id="KW-1015">Disulfide bond</keyword>
<gene>
    <name evidence="8" type="ORF">JYU34_013528</name>
</gene>
<feature type="signal peptide" evidence="6">
    <location>
        <begin position="1"/>
        <end position="19"/>
    </location>
</feature>
<dbReference type="PANTHER" id="PTHR24276">
    <property type="entry name" value="POLYSERASE-RELATED"/>
    <property type="match status" value="1"/>
</dbReference>
<dbReference type="InterPro" id="IPR009003">
    <property type="entry name" value="Peptidase_S1_PA"/>
</dbReference>
<evidence type="ECO:0000256" key="6">
    <source>
        <dbReference type="SAM" id="SignalP"/>
    </source>
</evidence>
<evidence type="ECO:0000256" key="4">
    <source>
        <dbReference type="ARBA" id="ARBA00022825"/>
    </source>
</evidence>
<dbReference type="InterPro" id="IPR001314">
    <property type="entry name" value="Peptidase_S1A"/>
</dbReference>
<keyword evidence="2" id="KW-0645">Protease</keyword>
<dbReference type="Pfam" id="PF00089">
    <property type="entry name" value="Trypsin"/>
    <property type="match status" value="1"/>
</dbReference>
<dbReference type="SMART" id="SM00020">
    <property type="entry name" value="Tryp_SPc"/>
    <property type="match status" value="1"/>
</dbReference>
<organism evidence="8 9">
    <name type="scientific">Plutella xylostella</name>
    <name type="common">Diamondback moth</name>
    <name type="synonym">Plutella maculipennis</name>
    <dbReference type="NCBI Taxonomy" id="51655"/>
    <lineage>
        <taxon>Eukaryota</taxon>
        <taxon>Metazoa</taxon>
        <taxon>Ecdysozoa</taxon>
        <taxon>Arthropoda</taxon>
        <taxon>Hexapoda</taxon>
        <taxon>Insecta</taxon>
        <taxon>Pterygota</taxon>
        <taxon>Neoptera</taxon>
        <taxon>Endopterygota</taxon>
        <taxon>Lepidoptera</taxon>
        <taxon>Glossata</taxon>
        <taxon>Ditrysia</taxon>
        <taxon>Yponomeutoidea</taxon>
        <taxon>Plutellidae</taxon>
        <taxon>Plutella</taxon>
    </lineage>
</organism>
<dbReference type="PROSITE" id="PS00134">
    <property type="entry name" value="TRYPSIN_HIS"/>
    <property type="match status" value="1"/>
</dbReference>
<feature type="chain" id="PRO_5045946251" description="Peptidase S1 domain-containing protein" evidence="6">
    <location>
        <begin position="20"/>
        <end position="290"/>
    </location>
</feature>
<evidence type="ECO:0000256" key="1">
    <source>
        <dbReference type="ARBA" id="ARBA00007664"/>
    </source>
</evidence>
<keyword evidence="3" id="KW-0378">Hydrolase</keyword>
<dbReference type="CDD" id="cd00190">
    <property type="entry name" value="Tryp_SPc"/>
    <property type="match status" value="1"/>
</dbReference>
<dbReference type="PRINTS" id="PR00722">
    <property type="entry name" value="CHYMOTRYPSIN"/>
</dbReference>
<evidence type="ECO:0000256" key="5">
    <source>
        <dbReference type="ARBA" id="ARBA00023157"/>
    </source>
</evidence>
<evidence type="ECO:0000256" key="2">
    <source>
        <dbReference type="ARBA" id="ARBA00022670"/>
    </source>
</evidence>
<keyword evidence="6" id="KW-0732">Signal</keyword>
<keyword evidence="9" id="KW-1185">Reference proteome</keyword>
<name>A0ABQ7QA68_PLUXY</name>
<sequence length="290" mass="30849">MFRLCGVLLLAALVQGSPAAGDRLTPYYNYHEEVGIPQAKLIKDAEEQMKYQRIVGGSLAEISDIPYQVGLLVSLVSGAVSVCGAALVSNTRLLTAAHCWADGSQQARHFTAVLGSRTLYSGGTRINTNNVEVHANWNPWTLSNDIAVVTIPWVAYSNSIRNVALPAGSLTYERVNAMASGYGRSTNNDVISSSATLRYVWSPVLSTTACQRHYGASVTSSHVCISGDHAVGTCQGDTGGPLVVETGSNFQKVLIGVSAFGFGHASSCQAGLPSVFTRVTTYMTWINARL</sequence>
<evidence type="ECO:0000313" key="9">
    <source>
        <dbReference type="Proteomes" id="UP000823941"/>
    </source>
</evidence>
<proteinExistence type="inferred from homology"/>
<dbReference type="EMBL" id="JAHIBW010000018">
    <property type="protein sequence ID" value="KAG7302071.1"/>
    <property type="molecule type" value="Genomic_DNA"/>
</dbReference>
<accession>A0ABQ7QA68</accession>
<evidence type="ECO:0000313" key="8">
    <source>
        <dbReference type="EMBL" id="KAG7302071.1"/>
    </source>
</evidence>